<dbReference type="InterPro" id="IPR043857">
    <property type="entry name" value="DUF5819"/>
</dbReference>
<keyword evidence="2" id="KW-0472">Membrane</keyword>
<feature type="compositionally biased region" description="Low complexity" evidence="1">
    <location>
        <begin position="22"/>
        <end position="37"/>
    </location>
</feature>
<dbReference type="Proteomes" id="UP001500851">
    <property type="component" value="Unassembled WGS sequence"/>
</dbReference>
<sequence length="300" mass="32955">MVKQKVLGESEGTPTRAGQGGDAEPPSASDSPPDSGSIRAPRKKRKPVVRVIAWGAVLLTAWQVFASFLWIAPYSANAREVVPGNLLTSYMIPFFGQSWSVFAPEPINGDYHFNVRAVIKQDGKEVTTGWVSATDVEISMIRYNLFPPRAGIQSSEVASNYKSAFDALNADQQKLVGGDYSNAEWETALYDKLDEKAAANGNSGVSVTSDQMSTYLGQEHMSTAYATQVAKAIWGEGVERVQYRVSRQNVIPFAQRNDPKAERPAPTVILPGWRPLVTEPGQSDQDFADVFRAQYERMSK</sequence>
<evidence type="ECO:0000313" key="4">
    <source>
        <dbReference type="Proteomes" id="UP001500851"/>
    </source>
</evidence>
<keyword evidence="4" id="KW-1185">Reference proteome</keyword>
<evidence type="ECO:0000256" key="1">
    <source>
        <dbReference type="SAM" id="MobiDB-lite"/>
    </source>
</evidence>
<dbReference type="Pfam" id="PF19136">
    <property type="entry name" value="DUF5819"/>
    <property type="match status" value="1"/>
</dbReference>
<comment type="caution">
    <text evidence="3">The sequence shown here is derived from an EMBL/GenBank/DDBJ whole genome shotgun (WGS) entry which is preliminary data.</text>
</comment>
<name>A0ABP4XMM6_9MICO</name>
<organism evidence="3 4">
    <name type="scientific">Leucobacter iarius</name>
    <dbReference type="NCBI Taxonomy" id="333963"/>
    <lineage>
        <taxon>Bacteria</taxon>
        <taxon>Bacillati</taxon>
        <taxon>Actinomycetota</taxon>
        <taxon>Actinomycetes</taxon>
        <taxon>Micrococcales</taxon>
        <taxon>Microbacteriaceae</taxon>
        <taxon>Leucobacter</taxon>
    </lineage>
</organism>
<dbReference type="EMBL" id="BAAAOB010000001">
    <property type="protein sequence ID" value="GAA1783629.1"/>
    <property type="molecule type" value="Genomic_DNA"/>
</dbReference>
<evidence type="ECO:0000313" key="3">
    <source>
        <dbReference type="EMBL" id="GAA1783629.1"/>
    </source>
</evidence>
<evidence type="ECO:0008006" key="5">
    <source>
        <dbReference type="Google" id="ProtNLM"/>
    </source>
</evidence>
<feature type="transmembrane region" description="Helical" evidence="2">
    <location>
        <begin position="51"/>
        <end position="72"/>
    </location>
</feature>
<evidence type="ECO:0000256" key="2">
    <source>
        <dbReference type="SAM" id="Phobius"/>
    </source>
</evidence>
<reference evidence="4" key="1">
    <citation type="journal article" date="2019" name="Int. J. Syst. Evol. Microbiol.">
        <title>The Global Catalogue of Microorganisms (GCM) 10K type strain sequencing project: providing services to taxonomists for standard genome sequencing and annotation.</title>
        <authorList>
            <consortium name="The Broad Institute Genomics Platform"/>
            <consortium name="The Broad Institute Genome Sequencing Center for Infectious Disease"/>
            <person name="Wu L."/>
            <person name="Ma J."/>
        </authorList>
    </citation>
    <scope>NUCLEOTIDE SEQUENCE [LARGE SCALE GENOMIC DNA]</scope>
    <source>
        <strain evidence="4">JCM 14736</strain>
    </source>
</reference>
<proteinExistence type="predicted"/>
<keyword evidence="2" id="KW-1133">Transmembrane helix</keyword>
<feature type="region of interest" description="Disordered" evidence="1">
    <location>
        <begin position="1"/>
        <end position="42"/>
    </location>
</feature>
<gene>
    <name evidence="3" type="ORF">GCM10009768_10600</name>
</gene>
<protein>
    <recommendedName>
        <fullName evidence="5">Band 7 domain-containing protein</fullName>
    </recommendedName>
</protein>
<keyword evidence="2" id="KW-0812">Transmembrane</keyword>
<accession>A0ABP4XMM6</accession>